<proteinExistence type="inferred from homology"/>
<dbReference type="SUPFAM" id="SSF63737">
    <property type="entry name" value="Leukotriene A4 hydrolase N-terminal domain"/>
    <property type="match status" value="1"/>
</dbReference>
<comment type="similarity">
    <text evidence="3">Belongs to the peptidase M1 family.</text>
</comment>
<keyword evidence="8" id="KW-0378">Hydrolase</keyword>
<evidence type="ECO:0000256" key="7">
    <source>
        <dbReference type="ARBA" id="ARBA00022723"/>
    </source>
</evidence>
<accession>A0ABN1QZ35</accession>
<evidence type="ECO:0000256" key="3">
    <source>
        <dbReference type="ARBA" id="ARBA00010136"/>
    </source>
</evidence>
<dbReference type="PROSITE" id="PS51257">
    <property type="entry name" value="PROKAR_LIPOPROTEIN"/>
    <property type="match status" value="1"/>
</dbReference>
<dbReference type="InterPro" id="IPR050344">
    <property type="entry name" value="Peptidase_M1_aminopeptidases"/>
</dbReference>
<dbReference type="PRINTS" id="PR00756">
    <property type="entry name" value="ALADIPTASE"/>
</dbReference>
<evidence type="ECO:0000259" key="15">
    <source>
        <dbReference type="Pfam" id="PF01433"/>
    </source>
</evidence>
<feature type="compositionally biased region" description="Low complexity" evidence="13">
    <location>
        <begin position="29"/>
        <end position="39"/>
    </location>
</feature>
<evidence type="ECO:0000256" key="2">
    <source>
        <dbReference type="ARBA" id="ARBA00001947"/>
    </source>
</evidence>
<protein>
    <recommendedName>
        <fullName evidence="5">Aminopeptidase N</fullName>
        <ecNumber evidence="4">3.4.11.2</ecNumber>
    </recommendedName>
    <alternativeName>
        <fullName evidence="11">Alanine aminopeptidase</fullName>
    </alternativeName>
    <alternativeName>
        <fullName evidence="12">Lysyl aminopeptidase</fullName>
    </alternativeName>
</protein>
<feature type="region of interest" description="Disordered" evidence="13">
    <location>
        <begin position="29"/>
        <end position="51"/>
    </location>
</feature>
<evidence type="ECO:0000313" key="17">
    <source>
        <dbReference type="EMBL" id="GAA0949361.1"/>
    </source>
</evidence>
<evidence type="ECO:0000256" key="5">
    <source>
        <dbReference type="ARBA" id="ARBA00015611"/>
    </source>
</evidence>
<dbReference type="SUPFAM" id="SSF55486">
    <property type="entry name" value="Metalloproteases ('zincins'), catalytic domain"/>
    <property type="match status" value="1"/>
</dbReference>
<reference evidence="17 18" key="1">
    <citation type="journal article" date="2019" name="Int. J. Syst. Evol. Microbiol.">
        <title>The Global Catalogue of Microorganisms (GCM) 10K type strain sequencing project: providing services to taxonomists for standard genome sequencing and annotation.</title>
        <authorList>
            <consortium name="The Broad Institute Genomics Platform"/>
            <consortium name="The Broad Institute Genome Sequencing Center for Infectious Disease"/>
            <person name="Wu L."/>
            <person name="Ma J."/>
        </authorList>
    </citation>
    <scope>NUCLEOTIDE SEQUENCE [LARGE SCALE GENOMIC DNA]</scope>
    <source>
        <strain evidence="17 18">JCM 11136</strain>
    </source>
</reference>
<evidence type="ECO:0000256" key="6">
    <source>
        <dbReference type="ARBA" id="ARBA00022670"/>
    </source>
</evidence>
<keyword evidence="7" id="KW-0479">Metal-binding</keyword>
<gene>
    <name evidence="17" type="ORF">GCM10009560_67580</name>
</gene>
<organism evidence="17 18">
    <name type="scientific">Nonomuraea longicatena</name>
    <dbReference type="NCBI Taxonomy" id="83682"/>
    <lineage>
        <taxon>Bacteria</taxon>
        <taxon>Bacillati</taxon>
        <taxon>Actinomycetota</taxon>
        <taxon>Actinomycetes</taxon>
        <taxon>Streptosporangiales</taxon>
        <taxon>Streptosporangiaceae</taxon>
        <taxon>Nonomuraea</taxon>
    </lineage>
</organism>
<dbReference type="InterPro" id="IPR045357">
    <property type="entry name" value="Aminopeptidase_N-like_N"/>
</dbReference>
<evidence type="ECO:0000256" key="11">
    <source>
        <dbReference type="ARBA" id="ARBA00029811"/>
    </source>
</evidence>
<feature type="signal peptide" evidence="14">
    <location>
        <begin position="1"/>
        <end position="26"/>
    </location>
</feature>
<dbReference type="InterPro" id="IPR001930">
    <property type="entry name" value="Peptidase_M1"/>
</dbReference>
<evidence type="ECO:0000313" key="18">
    <source>
        <dbReference type="Proteomes" id="UP001501578"/>
    </source>
</evidence>
<dbReference type="InterPro" id="IPR027268">
    <property type="entry name" value="Peptidase_M4/M1_CTD_sf"/>
</dbReference>
<evidence type="ECO:0000259" key="16">
    <source>
        <dbReference type="Pfam" id="PF17900"/>
    </source>
</evidence>
<keyword evidence="18" id="KW-1185">Reference proteome</keyword>
<dbReference type="EMBL" id="BAAAHQ010000044">
    <property type="protein sequence ID" value="GAA0949361.1"/>
    <property type="molecule type" value="Genomic_DNA"/>
</dbReference>
<dbReference type="Gene3D" id="2.60.40.1730">
    <property type="entry name" value="tricorn interacting facor f3 domain"/>
    <property type="match status" value="1"/>
</dbReference>
<dbReference type="Proteomes" id="UP001501578">
    <property type="component" value="Unassembled WGS sequence"/>
</dbReference>
<dbReference type="Pfam" id="PF01433">
    <property type="entry name" value="Peptidase_M1"/>
    <property type="match status" value="1"/>
</dbReference>
<keyword evidence="10" id="KW-0482">Metalloprotease</keyword>
<name>A0ABN1QZ35_9ACTN</name>
<dbReference type="PANTHER" id="PTHR11533:SF297">
    <property type="entry name" value="AMINOPEPTIDASE N"/>
    <property type="match status" value="1"/>
</dbReference>
<dbReference type="RefSeq" id="WP_343954300.1">
    <property type="nucleotide sequence ID" value="NZ_BAAAHQ010000044.1"/>
</dbReference>
<evidence type="ECO:0000256" key="1">
    <source>
        <dbReference type="ARBA" id="ARBA00000098"/>
    </source>
</evidence>
<evidence type="ECO:0000256" key="9">
    <source>
        <dbReference type="ARBA" id="ARBA00022833"/>
    </source>
</evidence>
<evidence type="ECO:0000256" key="8">
    <source>
        <dbReference type="ARBA" id="ARBA00022801"/>
    </source>
</evidence>
<feature type="chain" id="PRO_5045193407" description="Aminopeptidase N" evidence="14">
    <location>
        <begin position="27"/>
        <end position="481"/>
    </location>
</feature>
<comment type="catalytic activity">
    <reaction evidence="1">
        <text>Release of an N-terminal amino acid, Xaa-|-Yaa- from a peptide, amide or arylamide. Xaa is preferably Ala, but may be most amino acids including Pro (slow action). When a terminal hydrophobic residue is followed by a prolyl residue, the two may be released as an intact Xaa-Pro dipeptide.</text>
        <dbReference type="EC" id="3.4.11.2"/>
    </reaction>
</comment>
<evidence type="ECO:0000256" key="13">
    <source>
        <dbReference type="SAM" id="MobiDB-lite"/>
    </source>
</evidence>
<sequence length="481" mass="52019">MSSTQRTAAAATVLAGLLACSPSTGASAPATAGLAAESSGEPHAEHAGAAGIGDADFPLDGNGGYDVAHYGLRLDYDPRGKRLTGVTAVAAKATQPLTRFNLDLHGFEVGAVSVDGRQAAFSRSGDELTVTPGRPLAKGAKFVVKVAYSGRPEAIKDAANLGTYGWITTSDGAFVTCEPNGAKTWFPANDHPSDKARFDFEITVPAGLTALANGELVGKPRTSRGKTTFVWRERHPMATYLATATLGEFELREGRTPGGIDNLAAVDPAFRSSLGRVYSLSGQITDYWAGIFGPYPFSSTGGVVDDFATGYALENQTKPMYGGFDPDESIIAHELAHQWFGNSLSVRRWRDLWLNEGFATYAEWLWAEHRGRGKAQETFDTQLARAATDPIWAYPPGRAKPDDLFNESVYTRGAMTLHALREKIGDTDFFRLLKDWNTEHRYGHVTTAQFIAMAEKVSGKRLGSLFDAWLFTPRRPPADNR</sequence>
<keyword evidence="9" id="KW-0862">Zinc</keyword>
<dbReference type="InterPro" id="IPR042097">
    <property type="entry name" value="Aminopeptidase_N-like_N_sf"/>
</dbReference>
<dbReference type="CDD" id="cd09603">
    <property type="entry name" value="M1_APN_like"/>
    <property type="match status" value="1"/>
</dbReference>
<dbReference type="Gene3D" id="1.10.390.10">
    <property type="entry name" value="Neutral Protease Domain 2"/>
    <property type="match status" value="1"/>
</dbReference>
<evidence type="ECO:0000256" key="14">
    <source>
        <dbReference type="SAM" id="SignalP"/>
    </source>
</evidence>
<dbReference type="EC" id="3.4.11.2" evidence="4"/>
<evidence type="ECO:0000256" key="10">
    <source>
        <dbReference type="ARBA" id="ARBA00023049"/>
    </source>
</evidence>
<evidence type="ECO:0000256" key="4">
    <source>
        <dbReference type="ARBA" id="ARBA00012564"/>
    </source>
</evidence>
<comment type="caution">
    <text evidence="17">The sequence shown here is derived from an EMBL/GenBank/DDBJ whole genome shotgun (WGS) entry which is preliminary data.</text>
</comment>
<keyword evidence="6" id="KW-0645">Protease</keyword>
<comment type="cofactor">
    <cofactor evidence="2">
        <name>Zn(2+)</name>
        <dbReference type="ChEBI" id="CHEBI:29105"/>
    </cofactor>
</comment>
<dbReference type="InterPro" id="IPR014782">
    <property type="entry name" value="Peptidase_M1_dom"/>
</dbReference>
<dbReference type="PANTHER" id="PTHR11533">
    <property type="entry name" value="PROTEASE M1 ZINC METALLOPROTEASE"/>
    <property type="match status" value="1"/>
</dbReference>
<evidence type="ECO:0000256" key="12">
    <source>
        <dbReference type="ARBA" id="ARBA00031533"/>
    </source>
</evidence>
<feature type="domain" description="Peptidase M1 membrane alanine aminopeptidase" evidence="15">
    <location>
        <begin position="328"/>
        <end position="469"/>
    </location>
</feature>
<feature type="domain" description="Aminopeptidase N-like N-terminal" evidence="16">
    <location>
        <begin position="69"/>
        <end position="241"/>
    </location>
</feature>
<keyword evidence="14" id="KW-0732">Signal</keyword>
<dbReference type="Pfam" id="PF17900">
    <property type="entry name" value="Peptidase_M1_N"/>
    <property type="match status" value="1"/>
</dbReference>